<gene>
    <name evidence="13" type="primary">pol_88</name>
    <name evidence="13" type="ORF">CK203_112567</name>
</gene>
<dbReference type="InterPro" id="IPR016197">
    <property type="entry name" value="Chromo-like_dom_sf"/>
</dbReference>
<evidence type="ECO:0000256" key="6">
    <source>
        <dbReference type="ARBA" id="ARBA00022759"/>
    </source>
</evidence>
<dbReference type="InterPro" id="IPR001584">
    <property type="entry name" value="Integrase_cat-core"/>
</dbReference>
<dbReference type="SMART" id="SM01387">
    <property type="entry name" value="Ribosomal_S15"/>
    <property type="match status" value="1"/>
</dbReference>
<dbReference type="SUPFAM" id="SSF47060">
    <property type="entry name" value="S15/NS1 RNA-binding domain"/>
    <property type="match status" value="1"/>
</dbReference>
<keyword evidence="10" id="KW-0511">Multifunctional enzyme</keyword>
<dbReference type="SUPFAM" id="SSF50630">
    <property type="entry name" value="Acid proteases"/>
    <property type="match status" value="1"/>
</dbReference>
<dbReference type="InterPro" id="IPR023780">
    <property type="entry name" value="Chromo_domain"/>
</dbReference>
<evidence type="ECO:0000256" key="4">
    <source>
        <dbReference type="ARBA" id="ARBA00022695"/>
    </source>
</evidence>
<dbReference type="GO" id="GO:0006508">
    <property type="term" value="P:proteolysis"/>
    <property type="evidence" value="ECO:0007669"/>
    <property type="project" value="UniProtKB-KW"/>
</dbReference>
<evidence type="ECO:0000256" key="7">
    <source>
        <dbReference type="ARBA" id="ARBA00022801"/>
    </source>
</evidence>
<dbReference type="PANTHER" id="PTHR37984:SF5">
    <property type="entry name" value="PROTEIN NYNRIN-LIKE"/>
    <property type="match status" value="1"/>
</dbReference>
<keyword evidence="3" id="KW-0808">Transferase</keyword>
<dbReference type="InterPro" id="IPR000589">
    <property type="entry name" value="Ribosomal_uS15"/>
</dbReference>
<evidence type="ECO:0000256" key="9">
    <source>
        <dbReference type="ARBA" id="ARBA00022980"/>
    </source>
</evidence>
<dbReference type="InterPro" id="IPR036397">
    <property type="entry name" value="RNaseH_sf"/>
</dbReference>
<dbReference type="GO" id="GO:0015074">
    <property type="term" value="P:DNA integration"/>
    <property type="evidence" value="ECO:0007669"/>
    <property type="project" value="InterPro"/>
</dbReference>
<evidence type="ECO:0000256" key="11">
    <source>
        <dbReference type="ARBA" id="ARBA00023274"/>
    </source>
</evidence>
<dbReference type="EMBL" id="QGNW01001601">
    <property type="protein sequence ID" value="RVW35597.1"/>
    <property type="molecule type" value="Genomic_DNA"/>
</dbReference>
<evidence type="ECO:0000313" key="13">
    <source>
        <dbReference type="EMBL" id="RVW35597.1"/>
    </source>
</evidence>
<keyword evidence="2" id="KW-0645">Protease</keyword>
<dbReference type="Gene3D" id="3.10.10.10">
    <property type="entry name" value="HIV Type 1 Reverse Transcriptase, subunit A, domain 1"/>
    <property type="match status" value="1"/>
</dbReference>
<dbReference type="InterPro" id="IPR043502">
    <property type="entry name" value="DNA/RNA_pol_sf"/>
</dbReference>
<dbReference type="GO" id="GO:0003735">
    <property type="term" value="F:structural constituent of ribosome"/>
    <property type="evidence" value="ECO:0007669"/>
    <property type="project" value="InterPro"/>
</dbReference>
<dbReference type="Gene3D" id="3.30.70.270">
    <property type="match status" value="2"/>
</dbReference>
<reference evidence="13 14" key="1">
    <citation type="journal article" date="2018" name="PLoS Genet.">
        <title>Population sequencing reveals clonal diversity and ancestral inbreeding in the grapevine cultivar Chardonnay.</title>
        <authorList>
            <person name="Roach M.J."/>
            <person name="Johnson D.L."/>
            <person name="Bohlmann J."/>
            <person name="van Vuuren H.J."/>
            <person name="Jones S.J."/>
            <person name="Pretorius I.S."/>
            <person name="Schmidt S.A."/>
            <person name="Borneman A.R."/>
        </authorList>
    </citation>
    <scope>NUCLEOTIDE SEQUENCE [LARGE SCALE GENOMIC DNA]</scope>
    <source>
        <strain evidence="14">cv. Chardonnay</strain>
        <tissue evidence="13">Leaf</tissue>
    </source>
</reference>
<dbReference type="InterPro" id="IPR005162">
    <property type="entry name" value="Retrotrans_gag_dom"/>
</dbReference>
<dbReference type="Gene3D" id="1.10.287.10">
    <property type="entry name" value="S15/NS1, RNA-binding"/>
    <property type="match status" value="1"/>
</dbReference>
<dbReference type="CDD" id="cd00303">
    <property type="entry name" value="retropepsin_like"/>
    <property type="match status" value="1"/>
</dbReference>
<dbReference type="SUPFAM" id="SSF56672">
    <property type="entry name" value="DNA/RNA polymerases"/>
    <property type="match status" value="1"/>
</dbReference>
<feature type="domain" description="Integrase catalytic" evidence="12">
    <location>
        <begin position="652"/>
        <end position="813"/>
    </location>
</feature>
<dbReference type="Gene3D" id="3.10.20.370">
    <property type="match status" value="1"/>
</dbReference>
<dbReference type="Pfam" id="PF00078">
    <property type="entry name" value="RVT_1"/>
    <property type="match status" value="1"/>
</dbReference>
<dbReference type="Proteomes" id="UP000288805">
    <property type="component" value="Unassembled WGS sequence"/>
</dbReference>
<dbReference type="Pfam" id="PF08284">
    <property type="entry name" value="RVP_2"/>
    <property type="match status" value="1"/>
</dbReference>
<dbReference type="GO" id="GO:0005840">
    <property type="term" value="C:ribosome"/>
    <property type="evidence" value="ECO:0007669"/>
    <property type="project" value="UniProtKB-KW"/>
</dbReference>
<dbReference type="Gene3D" id="2.40.70.10">
    <property type="entry name" value="Acid Proteases"/>
    <property type="match status" value="1"/>
</dbReference>
<dbReference type="FunFam" id="3.10.10.10:FF:000007">
    <property type="entry name" value="Retrovirus-related Pol polyprotein from transposon 17.6-like Protein"/>
    <property type="match status" value="1"/>
</dbReference>
<keyword evidence="7" id="KW-0378">Hydrolase</keyword>
<evidence type="ECO:0000256" key="5">
    <source>
        <dbReference type="ARBA" id="ARBA00022722"/>
    </source>
</evidence>
<evidence type="ECO:0000256" key="8">
    <source>
        <dbReference type="ARBA" id="ARBA00022918"/>
    </source>
</evidence>
<keyword evidence="5" id="KW-0540">Nuclease</keyword>
<evidence type="ECO:0000313" key="14">
    <source>
        <dbReference type="Proteomes" id="UP000288805"/>
    </source>
</evidence>
<evidence type="ECO:0000256" key="2">
    <source>
        <dbReference type="ARBA" id="ARBA00022670"/>
    </source>
</evidence>
<dbReference type="GO" id="GO:1990904">
    <property type="term" value="C:ribonucleoprotein complex"/>
    <property type="evidence" value="ECO:0007669"/>
    <property type="project" value="UniProtKB-KW"/>
</dbReference>
<proteinExistence type="inferred from homology"/>
<dbReference type="Pfam" id="PF17919">
    <property type="entry name" value="RT_RNaseH_2"/>
    <property type="match status" value="1"/>
</dbReference>
<comment type="caution">
    <text evidence="13">The sequence shown here is derived from an EMBL/GenBank/DDBJ whole genome shotgun (WGS) entry which is preliminary data.</text>
</comment>
<name>A0A438DJF4_VITVI</name>
<dbReference type="Pfam" id="PF00312">
    <property type="entry name" value="Ribosomal_S15"/>
    <property type="match status" value="1"/>
</dbReference>
<dbReference type="PROSITE" id="PS50994">
    <property type="entry name" value="INTEGRASE"/>
    <property type="match status" value="1"/>
</dbReference>
<dbReference type="FunFam" id="3.30.70.270:FF:000020">
    <property type="entry name" value="Transposon Tf2-6 polyprotein-like Protein"/>
    <property type="match status" value="1"/>
</dbReference>
<dbReference type="PANTHER" id="PTHR37984">
    <property type="entry name" value="PROTEIN CBG26694"/>
    <property type="match status" value="1"/>
</dbReference>
<organism evidence="13 14">
    <name type="scientific">Vitis vinifera</name>
    <name type="common">Grape</name>
    <dbReference type="NCBI Taxonomy" id="29760"/>
    <lineage>
        <taxon>Eukaryota</taxon>
        <taxon>Viridiplantae</taxon>
        <taxon>Streptophyta</taxon>
        <taxon>Embryophyta</taxon>
        <taxon>Tracheophyta</taxon>
        <taxon>Spermatophyta</taxon>
        <taxon>Magnoliopsida</taxon>
        <taxon>eudicotyledons</taxon>
        <taxon>Gunneridae</taxon>
        <taxon>Pentapetalae</taxon>
        <taxon>rosids</taxon>
        <taxon>Vitales</taxon>
        <taxon>Vitaceae</taxon>
        <taxon>Viteae</taxon>
        <taxon>Vitis</taxon>
    </lineage>
</organism>
<dbReference type="CDD" id="cd00353">
    <property type="entry name" value="Ribosomal_S15p_S13e"/>
    <property type="match status" value="1"/>
</dbReference>
<dbReference type="InterPro" id="IPR012337">
    <property type="entry name" value="RNaseH-like_sf"/>
</dbReference>
<keyword evidence="11" id="KW-0687">Ribonucleoprotein</keyword>
<evidence type="ECO:0000256" key="1">
    <source>
        <dbReference type="ARBA" id="ARBA00008434"/>
    </source>
</evidence>
<dbReference type="SUPFAM" id="SSF53098">
    <property type="entry name" value="Ribonuclease H-like"/>
    <property type="match status" value="1"/>
</dbReference>
<dbReference type="Pfam" id="PF00385">
    <property type="entry name" value="Chromo"/>
    <property type="match status" value="1"/>
</dbReference>
<dbReference type="CDD" id="cd01647">
    <property type="entry name" value="RT_LTR"/>
    <property type="match status" value="1"/>
</dbReference>
<dbReference type="Gene3D" id="3.30.420.10">
    <property type="entry name" value="Ribonuclease H-like superfamily/Ribonuclease H"/>
    <property type="match status" value="1"/>
</dbReference>
<dbReference type="GO" id="GO:0008233">
    <property type="term" value="F:peptidase activity"/>
    <property type="evidence" value="ECO:0007669"/>
    <property type="project" value="UniProtKB-KW"/>
</dbReference>
<keyword evidence="9" id="KW-0689">Ribosomal protein</keyword>
<dbReference type="GO" id="GO:0003964">
    <property type="term" value="F:RNA-directed DNA polymerase activity"/>
    <property type="evidence" value="ECO:0007669"/>
    <property type="project" value="UniProtKB-KW"/>
</dbReference>
<keyword evidence="8" id="KW-0695">RNA-directed DNA polymerase</keyword>
<dbReference type="InterPro" id="IPR041577">
    <property type="entry name" value="RT_RNaseH_2"/>
</dbReference>
<evidence type="ECO:0000259" key="12">
    <source>
        <dbReference type="PROSITE" id="PS50994"/>
    </source>
</evidence>
<evidence type="ECO:0000256" key="10">
    <source>
        <dbReference type="ARBA" id="ARBA00023268"/>
    </source>
</evidence>
<dbReference type="Pfam" id="PF03732">
    <property type="entry name" value="Retrotrans_gag"/>
    <property type="match status" value="1"/>
</dbReference>
<dbReference type="InterPro" id="IPR021109">
    <property type="entry name" value="Peptidase_aspartic_dom_sf"/>
</dbReference>
<comment type="similarity">
    <text evidence="1">Belongs to the universal ribosomal protein uS15 family.</text>
</comment>
<dbReference type="InterPro" id="IPR009068">
    <property type="entry name" value="uS15_NS1_RNA-bd_sf"/>
</dbReference>
<dbReference type="AlphaFoldDB" id="A0A438DJF4"/>
<evidence type="ECO:0000256" key="3">
    <source>
        <dbReference type="ARBA" id="ARBA00022679"/>
    </source>
</evidence>
<sequence>MEGGQQMFLSKLAKLEFPRYSGNDPTEWFNKVDQFFEYQGIPVAQKVSLASFHLEGEANQWWQWLRRSYSEEGKEVVWADFEEELWARFGPTECEDFDEALSRCRGPQLLLLEGNSSPNKEDDIDEEIEEPAINEQTEPEISFHALTGWSTPKTMRITAKIGQHEVVVLIDSGSTHNFISEKVADMLHLSVVPTKPFTVKVANGTPLKCQGRFEHVHVILQGIPFSLTLYSLPLTGLDLVLGVQWLEQLGTVVCNWKKLTMEFQWENQTHKLQGTNTQTIQVASLKAVSKELRQGSSMFAICLQSTSNEVQQAIHLDMQQLIKAFEDIFQKPNQLPPAREIDHRITLKEGTEPVNVRPYRYAYFQKAEIEKQVCDMLKLGLIKASTSLFSSPVLLVKKKDGTWRFCTDYRALNAVTIKDRFPIPTVDDMLDELHGATYFTKLDLRAGYHYVRVHPPDIPKTAFRTHNGHYEYLVMPFGLSNAPSTFQAIMNSIFRPYLRKFVQHQFFVKISKCAFGQLELEYLGLTGYYRKFVSNYDIIARVFTNLLKKGKFAWTKDAETAFQELKQAMTSTPTLTMPNFNEPFVIEFDASGDGIGVVLTQQGKPIAFMSRALGVSKRSWSIYAREMLAIVHAIQTWRPYLLGRKTGELSSRCTIKSVWDDITMDFIEGLPTSNGKNTILVVVDRLSKSAHFLALAHPFTAKMVVEKFVEGVVKLHGMPKSIISDRDPVFMSQFWQEFFKLSGTQLKMSSSYHPQTDGQSEVVNRCVEQYLRCYAHHHPRKWSFFLPWAEFWYNTTYHASTGMTPFQALYGRLPPTIPHYLMGTTPVHAVDQNLTSRDAILRQLKTNLHAATNRMKQVADSKRRNIEYQVGDMVFLKLQPYRQQSVAYKLNLPEGSKIHPIFHVSLLKKKLGEPNNTTVELPLTDDEGEIVLEPEGILDTHWVKKGSRIFEESLVKWKRLPLDDATWEDTKMLRDRFINVNLEDKVPVQDRGCHYIVVSNCYKMNDHVLFMHVMVFKMQDKHSRKGLQAMVQRRKKLLKYLRRTDWDSYCLVLSKLGVVMKWNQKLEFKKTWLNGKKNRLLLSIVLEAWRIEEPSLALPSPTSHIYSKNISSAACQS</sequence>
<accession>A0A438DJF4</accession>
<keyword evidence="6" id="KW-0255">Endonuclease</keyword>
<protein>
    <submittedName>
        <fullName evidence="13">Retrovirus-related Pol polyprotein from transposon 17.6</fullName>
    </submittedName>
</protein>
<dbReference type="Gene3D" id="2.40.50.40">
    <property type="match status" value="1"/>
</dbReference>
<dbReference type="GO" id="GO:0006412">
    <property type="term" value="P:translation"/>
    <property type="evidence" value="ECO:0007669"/>
    <property type="project" value="InterPro"/>
</dbReference>
<dbReference type="GO" id="GO:0004519">
    <property type="term" value="F:endonuclease activity"/>
    <property type="evidence" value="ECO:0007669"/>
    <property type="project" value="UniProtKB-KW"/>
</dbReference>
<dbReference type="InterPro" id="IPR000477">
    <property type="entry name" value="RT_dom"/>
</dbReference>
<dbReference type="SUPFAM" id="SSF54160">
    <property type="entry name" value="Chromo domain-like"/>
    <property type="match status" value="1"/>
</dbReference>
<dbReference type="InterPro" id="IPR050951">
    <property type="entry name" value="Retrovirus_Pol_polyprotein"/>
</dbReference>
<keyword evidence="4" id="KW-0548">Nucleotidyltransferase</keyword>
<dbReference type="GO" id="GO:0003676">
    <property type="term" value="F:nucleic acid binding"/>
    <property type="evidence" value="ECO:0007669"/>
    <property type="project" value="InterPro"/>
</dbReference>
<dbReference type="InterPro" id="IPR043128">
    <property type="entry name" value="Rev_trsase/Diguanyl_cyclase"/>
</dbReference>